<feature type="region of interest" description="Disordered" evidence="2">
    <location>
        <begin position="205"/>
        <end position="228"/>
    </location>
</feature>
<evidence type="ECO:0000259" key="3">
    <source>
        <dbReference type="PROSITE" id="PS51029"/>
    </source>
</evidence>
<dbReference type="InterPro" id="IPR006578">
    <property type="entry name" value="MADF-dom"/>
</dbReference>
<dbReference type="RefSeq" id="XP_050560502.1">
    <property type="nucleotide sequence ID" value="XM_050704545.1"/>
</dbReference>
<name>A0A9R0EJY8_SPOFR</name>
<protein>
    <submittedName>
        <fullName evidence="6 7">Uncharacterized protein LOC118268518</fullName>
    </submittedName>
</protein>
<dbReference type="GO" id="GO:0005667">
    <property type="term" value="C:transcription regulator complex"/>
    <property type="evidence" value="ECO:0007669"/>
    <property type="project" value="TreeGrafter"/>
</dbReference>
<dbReference type="RefSeq" id="XP_035438946.2">
    <property type="nucleotide sequence ID" value="XM_035583053.2"/>
</dbReference>
<feature type="domain" description="MADF" evidence="3">
    <location>
        <begin position="66"/>
        <end position="157"/>
    </location>
</feature>
<dbReference type="PANTHER" id="PTHR12243">
    <property type="entry name" value="MADF DOMAIN TRANSCRIPTION FACTOR"/>
    <property type="match status" value="1"/>
</dbReference>
<evidence type="ECO:0000313" key="5">
    <source>
        <dbReference type="Proteomes" id="UP000829999"/>
    </source>
</evidence>
<dbReference type="SMART" id="SM00595">
    <property type="entry name" value="MADF"/>
    <property type="match status" value="1"/>
</dbReference>
<proteinExistence type="predicted"/>
<reference evidence="6 7" key="1">
    <citation type="submission" date="2025-04" db="UniProtKB">
        <authorList>
            <consortium name="RefSeq"/>
        </authorList>
    </citation>
    <scope>IDENTIFICATION</scope>
    <source>
        <tissue evidence="6 7">Whole larval tissue</tissue>
    </source>
</reference>
<dbReference type="OrthoDB" id="5803771at2759"/>
<keyword evidence="1" id="KW-0539">Nucleus</keyword>
<dbReference type="Pfam" id="PF02944">
    <property type="entry name" value="BESS"/>
    <property type="match status" value="1"/>
</dbReference>
<dbReference type="InterPro" id="IPR039353">
    <property type="entry name" value="TF_Adf1"/>
</dbReference>
<dbReference type="Proteomes" id="UP000829999">
    <property type="component" value="Chromosome 25"/>
</dbReference>
<sequence>MRRGAKTTNCQKCIDMAYVTKSTGRRGGGGGSGAARRGRDQLARYLRASQTWRCVPLLFTMLDTEILINAVHERPILWDKRNKLYHSRLISQNEWEELAKDIGTTSEKAKKKWKNLKDTFIKEFKKISTSTDSDAMFEYTGTWPHFEALSFLIDIIKPRKPEGNSLPENNLKNLDDNVVIKIEETDSNQESMNLLKELTHTYNTLQVPSPLPSTSGLSRKRKDNGFEELDTDKQKIKKLLEESRDKTDKDNADDDVLWYKSLMPYIKQLTPMKKLNFRTQAQDLLHKELSKSSLFDDFTFLKHSD</sequence>
<comment type="subcellular location">
    <subcellularLocation>
        <location evidence="1">Nucleus</location>
    </subcellularLocation>
</comment>
<dbReference type="GeneID" id="118268518"/>
<evidence type="ECO:0000313" key="6">
    <source>
        <dbReference type="RefSeq" id="XP_035438946.2"/>
    </source>
</evidence>
<keyword evidence="5" id="KW-1185">Reference proteome</keyword>
<evidence type="ECO:0000256" key="1">
    <source>
        <dbReference type="PROSITE-ProRule" id="PRU00371"/>
    </source>
</evidence>
<evidence type="ECO:0000259" key="4">
    <source>
        <dbReference type="PROSITE" id="PS51031"/>
    </source>
</evidence>
<dbReference type="PROSITE" id="PS51029">
    <property type="entry name" value="MADF"/>
    <property type="match status" value="1"/>
</dbReference>
<dbReference type="Pfam" id="PF10545">
    <property type="entry name" value="MADF_DNA_bdg"/>
    <property type="match status" value="1"/>
</dbReference>
<dbReference type="PANTHER" id="PTHR12243:SF69">
    <property type="entry name" value="SI:CH73-59F11.3"/>
    <property type="match status" value="1"/>
</dbReference>
<dbReference type="AlphaFoldDB" id="A0A9R0EJY8"/>
<evidence type="ECO:0000313" key="7">
    <source>
        <dbReference type="RefSeq" id="XP_050560502.1"/>
    </source>
</evidence>
<dbReference type="GO" id="GO:0003677">
    <property type="term" value="F:DNA binding"/>
    <property type="evidence" value="ECO:0007669"/>
    <property type="project" value="InterPro"/>
</dbReference>
<dbReference type="GO" id="GO:0005634">
    <property type="term" value="C:nucleus"/>
    <property type="evidence" value="ECO:0007669"/>
    <property type="project" value="UniProtKB-SubCell"/>
</dbReference>
<dbReference type="PROSITE" id="PS51031">
    <property type="entry name" value="BESS"/>
    <property type="match status" value="1"/>
</dbReference>
<organism evidence="5 6">
    <name type="scientific">Spodoptera frugiperda</name>
    <name type="common">Fall armyworm</name>
    <dbReference type="NCBI Taxonomy" id="7108"/>
    <lineage>
        <taxon>Eukaryota</taxon>
        <taxon>Metazoa</taxon>
        <taxon>Ecdysozoa</taxon>
        <taxon>Arthropoda</taxon>
        <taxon>Hexapoda</taxon>
        <taxon>Insecta</taxon>
        <taxon>Pterygota</taxon>
        <taxon>Neoptera</taxon>
        <taxon>Endopterygota</taxon>
        <taxon>Lepidoptera</taxon>
        <taxon>Glossata</taxon>
        <taxon>Ditrysia</taxon>
        <taxon>Noctuoidea</taxon>
        <taxon>Noctuidae</taxon>
        <taxon>Amphipyrinae</taxon>
        <taxon>Spodoptera</taxon>
    </lineage>
</organism>
<evidence type="ECO:0000256" key="2">
    <source>
        <dbReference type="SAM" id="MobiDB-lite"/>
    </source>
</evidence>
<dbReference type="GO" id="GO:0006357">
    <property type="term" value="P:regulation of transcription by RNA polymerase II"/>
    <property type="evidence" value="ECO:0007669"/>
    <property type="project" value="TreeGrafter"/>
</dbReference>
<dbReference type="InterPro" id="IPR004210">
    <property type="entry name" value="BESS_motif"/>
</dbReference>
<feature type="compositionally biased region" description="Polar residues" evidence="2">
    <location>
        <begin position="205"/>
        <end position="217"/>
    </location>
</feature>
<gene>
    <name evidence="6 7" type="primary">LOC118268518</name>
</gene>
<accession>A0A9R0EJY8</accession>
<feature type="domain" description="BESS" evidence="4">
    <location>
        <begin position="252"/>
        <end position="291"/>
    </location>
</feature>